<name>A0A4Y9SED5_9BURK</name>
<keyword evidence="3 6" id="KW-0812">Transmembrane</keyword>
<evidence type="ECO:0000256" key="5">
    <source>
        <dbReference type="ARBA" id="ARBA00023136"/>
    </source>
</evidence>
<evidence type="ECO:0000313" key="8">
    <source>
        <dbReference type="Proteomes" id="UP000298438"/>
    </source>
</evidence>
<evidence type="ECO:0000256" key="3">
    <source>
        <dbReference type="ARBA" id="ARBA00022692"/>
    </source>
</evidence>
<feature type="transmembrane region" description="Helical" evidence="6">
    <location>
        <begin position="311"/>
        <end position="327"/>
    </location>
</feature>
<keyword evidence="5 6" id="KW-0472">Membrane</keyword>
<dbReference type="Gene3D" id="1.20.1250.20">
    <property type="entry name" value="MFS general substrate transporter like domains"/>
    <property type="match status" value="1"/>
</dbReference>
<organism evidence="7 8">
    <name type="scientific">Zemynaea arenosa</name>
    <dbReference type="NCBI Taxonomy" id="2561931"/>
    <lineage>
        <taxon>Bacteria</taxon>
        <taxon>Pseudomonadati</taxon>
        <taxon>Pseudomonadota</taxon>
        <taxon>Betaproteobacteria</taxon>
        <taxon>Burkholderiales</taxon>
        <taxon>Oxalobacteraceae</taxon>
        <taxon>Telluria group</taxon>
        <taxon>Zemynaea</taxon>
    </lineage>
</organism>
<dbReference type="PANTHER" id="PTHR23506">
    <property type="entry name" value="GH10249P"/>
    <property type="match status" value="1"/>
</dbReference>
<dbReference type="EMBL" id="SPVF01000153">
    <property type="protein sequence ID" value="TFW19046.1"/>
    <property type="molecule type" value="Genomic_DNA"/>
</dbReference>
<proteinExistence type="predicted"/>
<evidence type="ECO:0000313" key="7">
    <source>
        <dbReference type="EMBL" id="TFW19046.1"/>
    </source>
</evidence>
<evidence type="ECO:0000256" key="6">
    <source>
        <dbReference type="SAM" id="Phobius"/>
    </source>
</evidence>
<dbReference type="InterPro" id="IPR011701">
    <property type="entry name" value="MFS"/>
</dbReference>
<feature type="transmembrane region" description="Helical" evidence="6">
    <location>
        <begin position="161"/>
        <end position="186"/>
    </location>
</feature>
<feature type="transmembrane region" description="Helical" evidence="6">
    <location>
        <begin position="428"/>
        <end position="449"/>
    </location>
</feature>
<accession>A0A4Y9SED5</accession>
<dbReference type="Pfam" id="PF07690">
    <property type="entry name" value="MFS_1"/>
    <property type="match status" value="1"/>
</dbReference>
<evidence type="ECO:0000256" key="1">
    <source>
        <dbReference type="ARBA" id="ARBA00004141"/>
    </source>
</evidence>
<feature type="transmembrane region" description="Helical" evidence="6">
    <location>
        <begin position="479"/>
        <end position="505"/>
    </location>
</feature>
<dbReference type="GO" id="GO:0016020">
    <property type="term" value="C:membrane"/>
    <property type="evidence" value="ECO:0007669"/>
    <property type="project" value="UniProtKB-SubCell"/>
</dbReference>
<dbReference type="PANTHER" id="PTHR23506:SF23">
    <property type="entry name" value="GH10249P"/>
    <property type="match status" value="1"/>
</dbReference>
<feature type="transmembrane region" description="Helical" evidence="6">
    <location>
        <begin position="369"/>
        <end position="389"/>
    </location>
</feature>
<keyword evidence="8" id="KW-1185">Reference proteome</keyword>
<keyword evidence="2" id="KW-0813">Transport</keyword>
<dbReference type="InterPro" id="IPR050930">
    <property type="entry name" value="MFS_Vesicular_Transporter"/>
</dbReference>
<comment type="subcellular location">
    <subcellularLocation>
        <location evidence="1">Membrane</location>
        <topology evidence="1">Multi-pass membrane protein</topology>
    </subcellularLocation>
</comment>
<feature type="transmembrane region" description="Helical" evidence="6">
    <location>
        <begin position="638"/>
        <end position="658"/>
    </location>
</feature>
<evidence type="ECO:0000256" key="2">
    <source>
        <dbReference type="ARBA" id="ARBA00022448"/>
    </source>
</evidence>
<feature type="transmembrane region" description="Helical" evidence="6">
    <location>
        <begin position="573"/>
        <end position="592"/>
    </location>
</feature>
<feature type="transmembrane region" description="Helical" evidence="6">
    <location>
        <begin position="401"/>
        <end position="422"/>
    </location>
</feature>
<dbReference type="OrthoDB" id="7786710at2"/>
<dbReference type="InterPro" id="IPR036259">
    <property type="entry name" value="MFS_trans_sf"/>
</dbReference>
<feature type="transmembrane region" description="Helical" evidence="6">
    <location>
        <begin position="339"/>
        <end position="357"/>
    </location>
</feature>
<protein>
    <submittedName>
        <fullName evidence="7">MFS transporter</fullName>
    </submittedName>
</protein>
<evidence type="ECO:0000256" key="4">
    <source>
        <dbReference type="ARBA" id="ARBA00022989"/>
    </source>
</evidence>
<dbReference type="Proteomes" id="UP000298438">
    <property type="component" value="Unassembled WGS sequence"/>
</dbReference>
<feature type="transmembrane region" description="Helical" evidence="6">
    <location>
        <begin position="517"/>
        <end position="535"/>
    </location>
</feature>
<dbReference type="AlphaFoldDB" id="A0A4Y9SED5"/>
<keyword evidence="4 6" id="KW-1133">Transmembrane helix</keyword>
<gene>
    <name evidence="7" type="ORF">E4L96_12310</name>
</gene>
<dbReference type="SUPFAM" id="SSF103473">
    <property type="entry name" value="MFS general substrate transporter"/>
    <property type="match status" value="1"/>
</dbReference>
<comment type="caution">
    <text evidence="7">The sequence shown here is derived from an EMBL/GenBank/DDBJ whole genome shotgun (WGS) entry which is preliminary data.</text>
</comment>
<dbReference type="RefSeq" id="WP_135207521.1">
    <property type="nucleotide sequence ID" value="NZ_SPVF01000153.1"/>
</dbReference>
<reference evidence="7 8" key="1">
    <citation type="submission" date="2019-03" db="EMBL/GenBank/DDBJ databases">
        <title>Draft Genome Sequence of Massilia arenosa sp. nov., a Novel Massilia Species Isolated from a Sandy-loam Maize Soil.</title>
        <authorList>
            <person name="Raths R."/>
            <person name="Peta V."/>
            <person name="Bucking H."/>
        </authorList>
    </citation>
    <scope>NUCLEOTIDE SEQUENCE [LARGE SCALE GENOMIC DNA]</scope>
    <source>
        <strain evidence="7 8">MC02</strain>
    </source>
</reference>
<dbReference type="GO" id="GO:0022857">
    <property type="term" value="F:transmembrane transporter activity"/>
    <property type="evidence" value="ECO:0007669"/>
    <property type="project" value="InterPro"/>
</dbReference>
<sequence>MKDTRQDHRLYARAAARFIATVLGTVLLVQFALSVYAWSLADQFVVPALQRKAENAGVAMARNLTRAMAAGVPWDKLEGVQPYFDSVLASNSDLAYALLIDGQGHLLVRAGHGGEVVAPEQFVSSVNEVERRYVTYGQVQVGVDRRFITSRILTIRNDTGALFIASLVLAFELAWFAATLGFTVPMRHAAQLLGRMAAGDYRYRTDTGIPAPLANGINALQGRLNQSWAEVTRLAADQRRWAQSQPILKRLSSLYRFADGGFAQDLPVDRSSAVRALCFTFLFADALTRAFLPEYSAVLLAGLPAGLRTGLPLTAGLAGFVLALPMARDWTRQAGKRNAFVAGTLIAALALAATAYVSDAAVLLLGRTAAGVGYAVMLSSCLAAADAALGTERRNMHGAPAALGAAFLVAEISAPPLGGIIADTIGERAVFLTGGCLILVSACLGMVLLDNRKPDPFRAPFRALPAPTARAARERGIQWLDLISGSVARFLFGGFAALAVPLWLAATAHSTASIGRYQMVLAALPLVFGPLFTRLSWRSDAYVMLLVLAAGLVGGGMLPFFDGPPTPGRIGALALLGCGIVLGLAVQLVVVGRALKARQLRQGLAPVPLWHTAAQRGALALGPLAAGLLATWRGPDATLGILGAIFLAGAALFGAVLYRTGKADP</sequence>
<feature type="transmembrane region" description="Helical" evidence="6">
    <location>
        <begin position="542"/>
        <end position="561"/>
    </location>
</feature>